<dbReference type="PROSITE" id="PS51462">
    <property type="entry name" value="NUDIX"/>
    <property type="match status" value="1"/>
</dbReference>
<dbReference type="Proteomes" id="UP001235064">
    <property type="component" value="Unassembled WGS sequence"/>
</dbReference>
<comment type="caution">
    <text evidence="3">The sequence shown here is derived from an EMBL/GenBank/DDBJ whole genome shotgun (WGS) entry which is preliminary data.</text>
</comment>
<sequence>MTRTRPESDAATRVAVSTVIFTLRRAPHAERADVVLPLVRRTRDPFEGHWALPGGWLDEVEGLDAAASRTLAETTGLAPSYLEQLYAFGDVDRSPTRVVSIVYWALLRGDEVDAQLAAHAALGDAPENVSWFDAASLPPLAFDHNQIVDYALWRLRNKVGYSRIAHGLLPAAFTLAELREVYEAILGRRLDPANFRRQAEASGTLIPTDGFRTGNHRPARLYTYNRDVELADRGPLLPAAVPDTRGPASFSERSMS</sequence>
<evidence type="ECO:0000313" key="3">
    <source>
        <dbReference type="EMBL" id="MDL9980833.1"/>
    </source>
</evidence>
<dbReference type="InterPro" id="IPR054105">
    <property type="entry name" value="WHD_NrtR"/>
</dbReference>
<name>A0ABT7N2D2_9MICO</name>
<feature type="domain" description="Nudix hydrolase" evidence="2">
    <location>
        <begin position="11"/>
        <end position="156"/>
    </location>
</feature>
<dbReference type="InterPro" id="IPR036388">
    <property type="entry name" value="WH-like_DNA-bd_sf"/>
</dbReference>
<dbReference type="Gene3D" id="1.10.10.10">
    <property type="entry name" value="Winged helix-like DNA-binding domain superfamily/Winged helix DNA-binding domain"/>
    <property type="match status" value="1"/>
</dbReference>
<keyword evidence="4" id="KW-1185">Reference proteome</keyword>
<dbReference type="EMBL" id="JASXSZ010000005">
    <property type="protein sequence ID" value="MDL9980833.1"/>
    <property type="molecule type" value="Genomic_DNA"/>
</dbReference>
<dbReference type="PANTHER" id="PTHR43736">
    <property type="entry name" value="ADP-RIBOSE PYROPHOSPHATASE"/>
    <property type="match status" value="1"/>
</dbReference>
<evidence type="ECO:0000256" key="1">
    <source>
        <dbReference type="SAM" id="MobiDB-lite"/>
    </source>
</evidence>
<dbReference type="InterPro" id="IPR036390">
    <property type="entry name" value="WH_DNA-bd_sf"/>
</dbReference>
<dbReference type="SUPFAM" id="SSF55811">
    <property type="entry name" value="Nudix"/>
    <property type="match status" value="1"/>
</dbReference>
<accession>A0ABT7N2D2</accession>
<dbReference type="Pfam" id="PF21906">
    <property type="entry name" value="WHD_NrtR"/>
    <property type="match status" value="1"/>
</dbReference>
<dbReference type="SUPFAM" id="SSF46785">
    <property type="entry name" value="Winged helix' DNA-binding domain"/>
    <property type="match status" value="1"/>
</dbReference>
<dbReference type="Pfam" id="PF00293">
    <property type="entry name" value="NUDIX"/>
    <property type="match status" value="1"/>
</dbReference>
<evidence type="ECO:0000313" key="4">
    <source>
        <dbReference type="Proteomes" id="UP001235064"/>
    </source>
</evidence>
<dbReference type="PANTHER" id="PTHR43736:SF4">
    <property type="entry name" value="SLR1690 PROTEIN"/>
    <property type="match status" value="1"/>
</dbReference>
<dbReference type="InterPro" id="IPR000086">
    <property type="entry name" value="NUDIX_hydrolase_dom"/>
</dbReference>
<feature type="region of interest" description="Disordered" evidence="1">
    <location>
        <begin position="236"/>
        <end position="256"/>
    </location>
</feature>
<dbReference type="CDD" id="cd18873">
    <property type="entry name" value="NUDIX_NadM_like"/>
    <property type="match status" value="1"/>
</dbReference>
<gene>
    <name evidence="3" type="ORF">QSV35_15950</name>
</gene>
<proteinExistence type="predicted"/>
<evidence type="ECO:0000259" key="2">
    <source>
        <dbReference type="PROSITE" id="PS51462"/>
    </source>
</evidence>
<organism evidence="3 4">
    <name type="scientific">Microbacterium candidum</name>
    <dbReference type="NCBI Taxonomy" id="3041922"/>
    <lineage>
        <taxon>Bacteria</taxon>
        <taxon>Bacillati</taxon>
        <taxon>Actinomycetota</taxon>
        <taxon>Actinomycetes</taxon>
        <taxon>Micrococcales</taxon>
        <taxon>Microbacteriaceae</taxon>
        <taxon>Microbacterium</taxon>
    </lineage>
</organism>
<protein>
    <submittedName>
        <fullName evidence="3">NUDIX domain-containing protein</fullName>
    </submittedName>
</protein>
<dbReference type="InterPro" id="IPR015797">
    <property type="entry name" value="NUDIX_hydrolase-like_dom_sf"/>
</dbReference>
<reference evidence="3 4" key="1">
    <citation type="submission" date="2023-06" db="EMBL/GenBank/DDBJ databases">
        <title>Microbacterium sp. nov., isolated from a waste landfill.</title>
        <authorList>
            <person name="Wen W."/>
        </authorList>
    </citation>
    <scope>NUCLEOTIDE SEQUENCE [LARGE SCALE GENOMIC DNA]</scope>
    <source>
        <strain evidence="3 4">ASV49</strain>
    </source>
</reference>
<dbReference type="RefSeq" id="WP_286289789.1">
    <property type="nucleotide sequence ID" value="NZ_JASXSZ010000005.1"/>
</dbReference>
<dbReference type="Gene3D" id="3.90.79.10">
    <property type="entry name" value="Nucleoside Triphosphate Pyrophosphohydrolase"/>
    <property type="match status" value="1"/>
</dbReference>